<sequence>MDSIRLTVPAEMQKAAQALFEKYRSNECRVQHESMCRPQEAPTKYAIGEKVCIRPSEKKAIECWCLIATLAESKCFTAGENRHFRPMVLVRASADGSRIVEGAGFLEEKTAALRLAPLYNLGSILLTSSCGLESQVIIEDRCWLSAKYTGGPDWAYKVRGQSDKWMPESVLRPKVQKILSMGDCVTAKPAQQKEPSTGQTQAEAALQAAAPPSGNKDIQGPLGSDVLDEEASQKTDKAASLTRTAATHNEPAAKFDRDKADKLNAQMEELGNERAKLEEQVHGWAMERAKLEEKVAILKVQEDVLGRILGELNEKAAKLTRAAEDMEVLRSSEAEESAQPGIAAKRQRLE</sequence>
<gene>
    <name evidence="2" type="ORF">PV11_01623</name>
</gene>
<feature type="region of interest" description="Disordered" evidence="1">
    <location>
        <begin position="187"/>
        <end position="250"/>
    </location>
</feature>
<dbReference type="AlphaFoldDB" id="A0A0D1ZGQ8"/>
<protein>
    <submittedName>
        <fullName evidence="2">Uncharacterized protein</fullName>
    </submittedName>
</protein>
<feature type="compositionally biased region" description="Low complexity" evidence="1">
    <location>
        <begin position="199"/>
        <end position="210"/>
    </location>
</feature>
<evidence type="ECO:0000313" key="2">
    <source>
        <dbReference type="EMBL" id="KIV85978.1"/>
    </source>
</evidence>
<proteinExistence type="predicted"/>
<reference evidence="2 3" key="1">
    <citation type="submission" date="2015-01" db="EMBL/GenBank/DDBJ databases">
        <title>The Genome Sequence of Exophiala sideris CBS121828.</title>
        <authorList>
            <consortium name="The Broad Institute Genomics Platform"/>
            <person name="Cuomo C."/>
            <person name="de Hoog S."/>
            <person name="Gorbushina A."/>
            <person name="Stielow B."/>
            <person name="Teixiera M."/>
            <person name="Abouelleil A."/>
            <person name="Chapman S.B."/>
            <person name="Priest M."/>
            <person name="Young S.K."/>
            <person name="Wortman J."/>
            <person name="Nusbaum C."/>
            <person name="Birren B."/>
        </authorList>
    </citation>
    <scope>NUCLEOTIDE SEQUENCE [LARGE SCALE GENOMIC DNA]</scope>
    <source>
        <strain evidence="2 3">CBS 121828</strain>
    </source>
</reference>
<accession>A0A0D1ZGQ8</accession>
<dbReference type="HOGENOM" id="CLU_792346_0_0_1"/>
<organism evidence="2 3">
    <name type="scientific">Exophiala sideris</name>
    <dbReference type="NCBI Taxonomy" id="1016849"/>
    <lineage>
        <taxon>Eukaryota</taxon>
        <taxon>Fungi</taxon>
        <taxon>Dikarya</taxon>
        <taxon>Ascomycota</taxon>
        <taxon>Pezizomycotina</taxon>
        <taxon>Eurotiomycetes</taxon>
        <taxon>Chaetothyriomycetidae</taxon>
        <taxon>Chaetothyriales</taxon>
        <taxon>Herpotrichiellaceae</taxon>
        <taxon>Exophiala</taxon>
    </lineage>
</organism>
<feature type="region of interest" description="Disordered" evidence="1">
    <location>
        <begin position="325"/>
        <end position="350"/>
    </location>
</feature>
<evidence type="ECO:0000256" key="1">
    <source>
        <dbReference type="SAM" id="MobiDB-lite"/>
    </source>
</evidence>
<evidence type="ECO:0000313" key="3">
    <source>
        <dbReference type="Proteomes" id="UP000053599"/>
    </source>
</evidence>
<name>A0A0D1ZGQ8_9EURO</name>
<dbReference type="Proteomes" id="UP000053599">
    <property type="component" value="Unassembled WGS sequence"/>
</dbReference>
<dbReference type="EMBL" id="KN846951">
    <property type="protein sequence ID" value="KIV85978.1"/>
    <property type="molecule type" value="Genomic_DNA"/>
</dbReference>
<dbReference type="OrthoDB" id="10397783at2759"/>